<keyword evidence="3" id="KW-1185">Reference proteome</keyword>
<feature type="compositionally biased region" description="Basic residues" evidence="1">
    <location>
        <begin position="309"/>
        <end position="327"/>
    </location>
</feature>
<evidence type="ECO:0000313" key="3">
    <source>
        <dbReference type="Proteomes" id="UP000001307"/>
    </source>
</evidence>
<accession>E4WZ44</accession>
<evidence type="ECO:0000313" key="2">
    <source>
        <dbReference type="EMBL" id="CBY22439.1"/>
    </source>
</evidence>
<dbReference type="EMBL" id="FN653019">
    <property type="protein sequence ID" value="CBY22439.1"/>
    <property type="molecule type" value="Genomic_DNA"/>
</dbReference>
<sequence length="327" mass="36655">MFSFPPFSSGSVFTAASVRTGVELVLPTHDHTASDIVTATRNFHFRMAMHPYSRVILDKAAHLNNKSVFVRSLTTFLDELSSEKRQLNRAVHQARGFDPIAMGRAWMSARDSILVRALHEWPEAKAIIDSIAGMLSDAGMLQEDTFDNEAGVCDASYYKMLDDFTDLLKIIDEELDNVREFISSLNSAPDGPDTNNFLRLYEGPRDALEQAIDSALPRAEAMQQPALAFTLSHANQDPLLVTFKKSGFAVMDLNVKNPVWLVQLTDPTVSFGQILQAPGCKCLSDLFGLTKRLIIIQFSATTRVERPPRRFRQQPKIPVKRRSRVSR</sequence>
<dbReference type="InParanoid" id="E4WZ44"/>
<reference evidence="2" key="1">
    <citation type="journal article" date="2010" name="Science">
        <title>Plasticity of animal genome architecture unmasked by rapid evolution of a pelagic tunicate.</title>
        <authorList>
            <person name="Denoeud F."/>
            <person name="Henriet S."/>
            <person name="Mungpakdee S."/>
            <person name="Aury J.M."/>
            <person name="Da Silva C."/>
            <person name="Brinkmann H."/>
            <person name="Mikhaleva J."/>
            <person name="Olsen L.C."/>
            <person name="Jubin C."/>
            <person name="Canestro C."/>
            <person name="Bouquet J.M."/>
            <person name="Danks G."/>
            <person name="Poulain J."/>
            <person name="Campsteijn C."/>
            <person name="Adamski M."/>
            <person name="Cross I."/>
            <person name="Yadetie F."/>
            <person name="Muffato M."/>
            <person name="Louis A."/>
            <person name="Butcher S."/>
            <person name="Tsagkogeorga G."/>
            <person name="Konrad A."/>
            <person name="Singh S."/>
            <person name="Jensen M.F."/>
            <person name="Cong E.H."/>
            <person name="Eikeseth-Otteraa H."/>
            <person name="Noel B."/>
            <person name="Anthouard V."/>
            <person name="Porcel B.M."/>
            <person name="Kachouri-Lafond R."/>
            <person name="Nishino A."/>
            <person name="Ugolini M."/>
            <person name="Chourrout P."/>
            <person name="Nishida H."/>
            <person name="Aasland R."/>
            <person name="Huzurbazar S."/>
            <person name="Westhof E."/>
            <person name="Delsuc F."/>
            <person name="Lehrach H."/>
            <person name="Reinhardt R."/>
            <person name="Weissenbach J."/>
            <person name="Roy S.W."/>
            <person name="Artiguenave F."/>
            <person name="Postlethwait J.H."/>
            <person name="Manak J.R."/>
            <person name="Thompson E.M."/>
            <person name="Jaillon O."/>
            <person name="Du Pasquier L."/>
            <person name="Boudinot P."/>
            <person name="Liberles D.A."/>
            <person name="Volff J.N."/>
            <person name="Philippe H."/>
            <person name="Lenhard B."/>
            <person name="Roest Crollius H."/>
            <person name="Wincker P."/>
            <person name="Chourrout D."/>
        </authorList>
    </citation>
    <scope>NUCLEOTIDE SEQUENCE [LARGE SCALE GENOMIC DNA]</scope>
</reference>
<organism evidence="2">
    <name type="scientific">Oikopleura dioica</name>
    <name type="common">Tunicate</name>
    <dbReference type="NCBI Taxonomy" id="34765"/>
    <lineage>
        <taxon>Eukaryota</taxon>
        <taxon>Metazoa</taxon>
        <taxon>Chordata</taxon>
        <taxon>Tunicata</taxon>
        <taxon>Appendicularia</taxon>
        <taxon>Copelata</taxon>
        <taxon>Oikopleuridae</taxon>
        <taxon>Oikopleura</taxon>
    </lineage>
</organism>
<protein>
    <submittedName>
        <fullName evidence="2">Uncharacterized protein</fullName>
    </submittedName>
</protein>
<dbReference type="Proteomes" id="UP000001307">
    <property type="component" value="Unassembled WGS sequence"/>
</dbReference>
<proteinExistence type="predicted"/>
<evidence type="ECO:0000256" key="1">
    <source>
        <dbReference type="SAM" id="MobiDB-lite"/>
    </source>
</evidence>
<feature type="region of interest" description="Disordered" evidence="1">
    <location>
        <begin position="306"/>
        <end position="327"/>
    </location>
</feature>
<gene>
    <name evidence="2" type="ORF">GSOID_T00013193001</name>
</gene>
<name>E4WZ44_OIKDI</name>
<dbReference type="AlphaFoldDB" id="E4WZ44"/>